<evidence type="ECO:0000256" key="1">
    <source>
        <dbReference type="ARBA" id="ARBA00010613"/>
    </source>
</evidence>
<dbReference type="Proteomes" id="UP000031197">
    <property type="component" value="Unassembled WGS sequence"/>
</dbReference>
<evidence type="ECO:0000313" key="5">
    <source>
        <dbReference type="Proteomes" id="UP000031197"/>
    </source>
</evidence>
<evidence type="ECO:0000313" key="4">
    <source>
        <dbReference type="EMBL" id="KHT55788.1"/>
    </source>
</evidence>
<organism evidence="4 5">
    <name type="scientific">Alteromonas marina</name>
    <dbReference type="NCBI Taxonomy" id="203795"/>
    <lineage>
        <taxon>Bacteria</taxon>
        <taxon>Pseudomonadati</taxon>
        <taxon>Pseudomonadota</taxon>
        <taxon>Gammaproteobacteria</taxon>
        <taxon>Alteromonadales</taxon>
        <taxon>Alteromonadaceae</taxon>
        <taxon>Alteromonas/Salinimonas group</taxon>
        <taxon>Alteromonas</taxon>
    </lineage>
</organism>
<dbReference type="InterPro" id="IPR003010">
    <property type="entry name" value="C-N_Hydrolase"/>
</dbReference>
<dbReference type="SUPFAM" id="SSF56317">
    <property type="entry name" value="Carbon-nitrogen hydrolase"/>
    <property type="match status" value="1"/>
</dbReference>
<proteinExistence type="inferred from homology"/>
<dbReference type="AlphaFoldDB" id="A0A0B3YDK8"/>
<feature type="domain" description="CN hydrolase" evidence="3">
    <location>
        <begin position="1"/>
        <end position="249"/>
    </location>
</feature>
<evidence type="ECO:0000259" key="3">
    <source>
        <dbReference type="PROSITE" id="PS50263"/>
    </source>
</evidence>
<protein>
    <submittedName>
        <fullName evidence="4">Amidohydrolase</fullName>
    </submittedName>
</protein>
<dbReference type="PANTHER" id="PTHR23088:SF27">
    <property type="entry name" value="DEAMINATED GLUTATHIONE AMIDASE"/>
    <property type="match status" value="1"/>
</dbReference>
<comment type="caution">
    <text evidence="4">The sequence shown here is derived from an EMBL/GenBank/DDBJ whole genome shotgun (WGS) entry which is preliminary data.</text>
</comment>
<sequence>MVNLVALQMTSAPSVEENLDTVANEMASAKIEKNSLVVLPECFAYFGGKDKGQLAVAETKGEGVIQRRLSALAAQYQCYLVSGTFPVKTNSPEKFSAACILFGPNGDVLADYRKIHMFDVSVNDNTGSYRESATTEAGSKVVTVETPIGNIGLAVCYDVRFPGLFTAMGDIDILVLPAAFTQRTGEAHWHALLQARAIEKQCFVVAANQSGVHANGRETYGHSLVLSPWGETLAERKTDVGLVSAKVDIAERETIKQNMPVAEHNRFRSHFV</sequence>
<dbReference type="OrthoDB" id="9811121at2"/>
<dbReference type="PANTHER" id="PTHR23088">
    <property type="entry name" value="NITRILASE-RELATED"/>
    <property type="match status" value="1"/>
</dbReference>
<dbReference type="Gene3D" id="3.60.110.10">
    <property type="entry name" value="Carbon-nitrogen hydrolase"/>
    <property type="match status" value="1"/>
</dbReference>
<keyword evidence="5" id="KW-1185">Reference proteome</keyword>
<dbReference type="PROSITE" id="PS01227">
    <property type="entry name" value="UPF0012"/>
    <property type="match status" value="1"/>
</dbReference>
<keyword evidence="2 4" id="KW-0378">Hydrolase</keyword>
<dbReference type="PROSITE" id="PS50263">
    <property type="entry name" value="CN_HYDROLASE"/>
    <property type="match status" value="1"/>
</dbReference>
<dbReference type="CDD" id="cd07572">
    <property type="entry name" value="nit"/>
    <property type="match status" value="1"/>
</dbReference>
<gene>
    <name evidence="4" type="ORF">RJ41_04055</name>
</gene>
<comment type="similarity">
    <text evidence="1">Belongs to the carbon-nitrogen hydrolase superfamily. NIT1/NIT2 family.</text>
</comment>
<name>A0A0B3YDK8_9ALTE</name>
<dbReference type="InterPro" id="IPR001110">
    <property type="entry name" value="UPF0012_CS"/>
</dbReference>
<dbReference type="InterPro" id="IPR036526">
    <property type="entry name" value="C-N_Hydrolase_sf"/>
</dbReference>
<dbReference type="InterPro" id="IPR045254">
    <property type="entry name" value="Nit1/2_C-N_Hydrolase"/>
</dbReference>
<dbReference type="Pfam" id="PF00795">
    <property type="entry name" value="CN_hydrolase"/>
    <property type="match status" value="1"/>
</dbReference>
<dbReference type="GO" id="GO:0016811">
    <property type="term" value="F:hydrolase activity, acting on carbon-nitrogen (but not peptide) bonds, in linear amides"/>
    <property type="evidence" value="ECO:0007669"/>
    <property type="project" value="InterPro"/>
</dbReference>
<evidence type="ECO:0000256" key="2">
    <source>
        <dbReference type="ARBA" id="ARBA00022801"/>
    </source>
</evidence>
<reference evidence="4 5" key="1">
    <citation type="submission" date="2014-12" db="EMBL/GenBank/DDBJ databases">
        <title>Genome sequencing of Alteromonas marina AD001.</title>
        <authorList>
            <person name="Adrian T.G.S."/>
            <person name="Chan K.G."/>
        </authorList>
    </citation>
    <scope>NUCLEOTIDE SEQUENCE [LARGE SCALE GENOMIC DNA]</scope>
    <source>
        <strain evidence="4 5">AD001</strain>
    </source>
</reference>
<dbReference type="RefSeq" id="WP_039217283.1">
    <property type="nucleotide sequence ID" value="NZ_JWLW01000006.1"/>
</dbReference>
<accession>A0A0B3YDK8</accession>
<dbReference type="EMBL" id="JWLW01000006">
    <property type="protein sequence ID" value="KHT55788.1"/>
    <property type="molecule type" value="Genomic_DNA"/>
</dbReference>